<dbReference type="AlphaFoldDB" id="A0A6A4Q880"/>
<sequence length="62" mass="7416">MGSTTENGRGREEVIKKENEKEAIVIMEQNERFCMFPIRYNHIWKMYKKSVANFCMGTQLRL</sequence>
<evidence type="ECO:0000313" key="2">
    <source>
        <dbReference type="Proteomes" id="UP000447434"/>
    </source>
</evidence>
<name>A0A6A4Q880_LUPAL</name>
<proteinExistence type="predicted"/>
<dbReference type="Proteomes" id="UP000447434">
    <property type="component" value="Chromosome 7"/>
</dbReference>
<gene>
    <name evidence="1" type="ORF">Lalb_Chr07g0177371</name>
</gene>
<comment type="caution">
    <text evidence="1">The sequence shown here is derived from an EMBL/GenBank/DDBJ whole genome shotgun (WGS) entry which is preliminary data.</text>
</comment>
<keyword evidence="2" id="KW-1185">Reference proteome</keyword>
<dbReference type="OrthoDB" id="10248373at2759"/>
<organism evidence="1 2">
    <name type="scientific">Lupinus albus</name>
    <name type="common">White lupine</name>
    <name type="synonym">Lupinus termis</name>
    <dbReference type="NCBI Taxonomy" id="3870"/>
    <lineage>
        <taxon>Eukaryota</taxon>
        <taxon>Viridiplantae</taxon>
        <taxon>Streptophyta</taxon>
        <taxon>Embryophyta</taxon>
        <taxon>Tracheophyta</taxon>
        <taxon>Spermatophyta</taxon>
        <taxon>Magnoliopsida</taxon>
        <taxon>eudicotyledons</taxon>
        <taxon>Gunneridae</taxon>
        <taxon>Pentapetalae</taxon>
        <taxon>rosids</taxon>
        <taxon>fabids</taxon>
        <taxon>Fabales</taxon>
        <taxon>Fabaceae</taxon>
        <taxon>Papilionoideae</taxon>
        <taxon>50 kb inversion clade</taxon>
        <taxon>genistoids sensu lato</taxon>
        <taxon>core genistoids</taxon>
        <taxon>Genisteae</taxon>
        <taxon>Lupinus</taxon>
    </lineage>
</organism>
<protein>
    <submittedName>
        <fullName evidence="1">Putative oxidoreductase</fullName>
    </submittedName>
</protein>
<dbReference type="SUPFAM" id="SSF47240">
    <property type="entry name" value="Ferritin-like"/>
    <property type="match status" value="1"/>
</dbReference>
<dbReference type="GO" id="GO:0016491">
    <property type="term" value="F:oxidoreductase activity"/>
    <property type="evidence" value="ECO:0007669"/>
    <property type="project" value="InterPro"/>
</dbReference>
<evidence type="ECO:0000313" key="1">
    <source>
        <dbReference type="EMBL" id="KAE9609564.1"/>
    </source>
</evidence>
<dbReference type="EMBL" id="WOCE01000007">
    <property type="protein sequence ID" value="KAE9609564.1"/>
    <property type="molecule type" value="Genomic_DNA"/>
</dbReference>
<dbReference type="Gene3D" id="1.10.620.20">
    <property type="entry name" value="Ribonucleotide Reductase, subunit A"/>
    <property type="match status" value="1"/>
</dbReference>
<dbReference type="InterPro" id="IPR012348">
    <property type="entry name" value="RNR-like"/>
</dbReference>
<reference evidence="2" key="1">
    <citation type="journal article" date="2020" name="Nat. Commun.">
        <title>Genome sequence of the cluster root forming white lupin.</title>
        <authorList>
            <person name="Hufnagel B."/>
            <person name="Marques A."/>
            <person name="Soriano A."/>
            <person name="Marques L."/>
            <person name="Divol F."/>
            <person name="Doumas P."/>
            <person name="Sallet E."/>
            <person name="Mancinotti D."/>
            <person name="Carrere S."/>
            <person name="Marande W."/>
            <person name="Arribat S."/>
            <person name="Keller J."/>
            <person name="Huneau C."/>
            <person name="Blein T."/>
            <person name="Aime D."/>
            <person name="Laguerre M."/>
            <person name="Taylor J."/>
            <person name="Schubert V."/>
            <person name="Nelson M."/>
            <person name="Geu-Flores F."/>
            <person name="Crespi M."/>
            <person name="Gallardo-Guerrero K."/>
            <person name="Delaux P.-M."/>
            <person name="Salse J."/>
            <person name="Berges H."/>
            <person name="Guyot R."/>
            <person name="Gouzy J."/>
            <person name="Peret B."/>
        </authorList>
    </citation>
    <scope>NUCLEOTIDE SEQUENCE [LARGE SCALE GENOMIC DNA]</scope>
    <source>
        <strain evidence="2">cv. Amiga</strain>
    </source>
</reference>
<accession>A0A6A4Q880</accession>
<dbReference type="InterPro" id="IPR009078">
    <property type="entry name" value="Ferritin-like_SF"/>
</dbReference>